<accession>A0A942TKX1</accession>
<proteinExistence type="predicted"/>
<dbReference type="EMBL" id="JAGYPJ010000001">
    <property type="protein sequence ID" value="MBS4199078.1"/>
    <property type="molecule type" value="Genomic_DNA"/>
</dbReference>
<protein>
    <submittedName>
        <fullName evidence="1">Uncharacterized protein</fullName>
    </submittedName>
</protein>
<keyword evidence="2" id="KW-1185">Reference proteome</keyword>
<dbReference type="AlphaFoldDB" id="A0A942TKX1"/>
<dbReference type="RefSeq" id="WP_213109786.1">
    <property type="nucleotide sequence ID" value="NZ_JAGYPJ010000001.1"/>
</dbReference>
<dbReference type="Gene3D" id="1.10.490.70">
    <property type="entry name" value="Histidine kinase N-terminal domain"/>
    <property type="match status" value="1"/>
</dbReference>
<name>A0A942TKX1_9BACI</name>
<sequence length="130" mass="15151">MLEFLNKHIPDMTSEWINKTYTSGNGVYAQPKDSEAYDQLRHMNKQFILALNNCIFGKETSLQEWSTSIASDRTRTATPLYDIIVNFSIFRSIYYSYIEKFIEGNSKEVSGNEVINWVRIISRKFDDTNS</sequence>
<evidence type="ECO:0000313" key="2">
    <source>
        <dbReference type="Proteomes" id="UP000682713"/>
    </source>
</evidence>
<comment type="caution">
    <text evidence="1">The sequence shown here is derived from an EMBL/GenBank/DDBJ whole genome shotgun (WGS) entry which is preliminary data.</text>
</comment>
<reference evidence="1 2" key="1">
    <citation type="submission" date="2021-05" db="EMBL/GenBank/DDBJ databases">
        <title>Novel Bacillus species.</title>
        <authorList>
            <person name="Liu G."/>
        </authorList>
    </citation>
    <scope>NUCLEOTIDE SEQUENCE [LARGE SCALE GENOMIC DNA]</scope>
    <source>
        <strain evidence="1 2">FJAT-49732</strain>
    </source>
</reference>
<gene>
    <name evidence="1" type="ORF">KHA93_05330</name>
</gene>
<dbReference type="Proteomes" id="UP000682713">
    <property type="component" value="Unassembled WGS sequence"/>
</dbReference>
<evidence type="ECO:0000313" key="1">
    <source>
        <dbReference type="EMBL" id="MBS4199078.1"/>
    </source>
</evidence>
<organism evidence="1 2">
    <name type="scientific">Lederbergia citrisecunda</name>
    <dbReference type="NCBI Taxonomy" id="2833583"/>
    <lineage>
        <taxon>Bacteria</taxon>
        <taxon>Bacillati</taxon>
        <taxon>Bacillota</taxon>
        <taxon>Bacilli</taxon>
        <taxon>Bacillales</taxon>
        <taxon>Bacillaceae</taxon>
        <taxon>Lederbergia</taxon>
    </lineage>
</organism>